<evidence type="ECO:0000259" key="1">
    <source>
        <dbReference type="SMART" id="SM00494"/>
    </source>
</evidence>
<keyword evidence="3" id="KW-1185">Reference proteome</keyword>
<dbReference type="GO" id="GO:0005576">
    <property type="term" value="C:extracellular region"/>
    <property type="evidence" value="ECO:0007669"/>
    <property type="project" value="InterPro"/>
</dbReference>
<comment type="caution">
    <text evidence="2">The sequence shown here is derived from an EMBL/GenBank/DDBJ whole genome shotgun (WGS) entry which is preliminary data.</text>
</comment>
<feature type="domain" description="Chitin-binding type-2" evidence="1">
    <location>
        <begin position="39"/>
        <end position="98"/>
    </location>
</feature>
<name>A0AAN8F529_TRICO</name>
<reference evidence="2 3" key="1">
    <citation type="submission" date="2019-10" db="EMBL/GenBank/DDBJ databases">
        <title>Assembly and Annotation for the nematode Trichostrongylus colubriformis.</title>
        <authorList>
            <person name="Martin J."/>
        </authorList>
    </citation>
    <scope>NUCLEOTIDE SEQUENCE [LARGE SCALE GENOMIC DNA]</scope>
    <source>
        <strain evidence="2">G859</strain>
        <tissue evidence="2">Whole worm</tissue>
    </source>
</reference>
<feature type="non-terminal residue" evidence="2">
    <location>
        <position position="1"/>
    </location>
</feature>
<dbReference type="InterPro" id="IPR002557">
    <property type="entry name" value="Chitin-bd_dom"/>
</dbReference>
<dbReference type="SMART" id="SM00494">
    <property type="entry name" value="ChtBD2"/>
    <property type="match status" value="1"/>
</dbReference>
<dbReference type="EMBL" id="WIXE01016676">
    <property type="protein sequence ID" value="KAK5972427.1"/>
    <property type="molecule type" value="Genomic_DNA"/>
</dbReference>
<dbReference type="Proteomes" id="UP001331761">
    <property type="component" value="Unassembled WGS sequence"/>
</dbReference>
<protein>
    <submittedName>
        <fullName evidence="2">Chitin-binding type-2 domain-containing protein</fullName>
    </submittedName>
</protein>
<dbReference type="GO" id="GO:0008061">
    <property type="term" value="F:chitin binding"/>
    <property type="evidence" value="ECO:0007669"/>
    <property type="project" value="InterPro"/>
</dbReference>
<dbReference type="InterPro" id="IPR036508">
    <property type="entry name" value="Chitin-bd_dom_sf"/>
</dbReference>
<dbReference type="SUPFAM" id="SSF57625">
    <property type="entry name" value="Invertebrate chitin-binding proteins"/>
    <property type="match status" value="1"/>
</dbReference>
<dbReference type="AlphaFoldDB" id="A0AAN8F529"/>
<accession>A0AAN8F529</accession>
<evidence type="ECO:0000313" key="2">
    <source>
        <dbReference type="EMBL" id="KAK5972427.1"/>
    </source>
</evidence>
<gene>
    <name evidence="2" type="ORF">GCK32_002882</name>
</gene>
<dbReference type="Pfam" id="PF01607">
    <property type="entry name" value="CBM_14"/>
    <property type="match status" value="1"/>
</dbReference>
<proteinExistence type="predicted"/>
<organism evidence="2 3">
    <name type="scientific">Trichostrongylus colubriformis</name>
    <name type="common">Black scour worm</name>
    <dbReference type="NCBI Taxonomy" id="6319"/>
    <lineage>
        <taxon>Eukaryota</taxon>
        <taxon>Metazoa</taxon>
        <taxon>Ecdysozoa</taxon>
        <taxon>Nematoda</taxon>
        <taxon>Chromadorea</taxon>
        <taxon>Rhabditida</taxon>
        <taxon>Rhabditina</taxon>
        <taxon>Rhabditomorpha</taxon>
        <taxon>Strongyloidea</taxon>
        <taxon>Trichostrongylidae</taxon>
        <taxon>Trichostrongylus</taxon>
    </lineage>
</organism>
<evidence type="ECO:0000313" key="3">
    <source>
        <dbReference type="Proteomes" id="UP001331761"/>
    </source>
</evidence>
<sequence>NCQTTTTQQQYCPQQQPAIVQPQACPLVQGGIQTAQYQGICSWMVDPLATDPQSRSHYLQCQPAPNNLFCGRWQRMPCAPSTVFDVQSQICVWDTAAAPGGLPVKSPYVQTQAPMAQCSCVGGVQIGSCNQNYQCPGQSVCQVGQSAGSQCMVCCYFRRKARRT</sequence>